<dbReference type="InterPro" id="IPR011519">
    <property type="entry name" value="UnbV_ASPIC"/>
</dbReference>
<evidence type="ECO:0000256" key="1">
    <source>
        <dbReference type="ARBA" id="ARBA00022729"/>
    </source>
</evidence>
<dbReference type="SUPFAM" id="SSF69318">
    <property type="entry name" value="Integrin alpha N-terminal domain"/>
    <property type="match status" value="1"/>
</dbReference>
<dbReference type="Pfam" id="PF13517">
    <property type="entry name" value="FG-GAP_3"/>
    <property type="match status" value="1"/>
</dbReference>
<protein>
    <recommendedName>
        <fullName evidence="2">ASPIC/UnbV domain-containing protein</fullName>
    </recommendedName>
</protein>
<reference evidence="3" key="1">
    <citation type="submission" date="2018-05" db="EMBL/GenBank/DDBJ databases">
        <authorList>
            <person name="Lanie J.A."/>
            <person name="Ng W.-L."/>
            <person name="Kazmierczak K.M."/>
            <person name="Andrzejewski T.M."/>
            <person name="Davidsen T.M."/>
            <person name="Wayne K.J."/>
            <person name="Tettelin H."/>
            <person name="Glass J.I."/>
            <person name="Rusch D."/>
            <person name="Podicherti R."/>
            <person name="Tsui H.-C.T."/>
            <person name="Winkler M.E."/>
        </authorList>
    </citation>
    <scope>NUCLEOTIDE SEQUENCE</scope>
</reference>
<evidence type="ECO:0000313" key="3">
    <source>
        <dbReference type="EMBL" id="SVC24942.1"/>
    </source>
</evidence>
<keyword evidence="1" id="KW-0732">Signal</keyword>
<name>A0A382KNW1_9ZZZZ</name>
<dbReference type="AlphaFoldDB" id="A0A382KNW1"/>
<accession>A0A382KNW1</accession>
<proteinExistence type="predicted"/>
<feature type="non-terminal residue" evidence="3">
    <location>
        <position position="1"/>
    </location>
</feature>
<dbReference type="PANTHER" id="PTHR16026">
    <property type="entry name" value="CARTILAGE ACIDIC PROTEIN 1"/>
    <property type="match status" value="1"/>
</dbReference>
<dbReference type="Gene3D" id="2.130.10.130">
    <property type="entry name" value="Integrin alpha, N-terminal"/>
    <property type="match status" value="1"/>
</dbReference>
<organism evidence="3">
    <name type="scientific">marine metagenome</name>
    <dbReference type="NCBI Taxonomy" id="408172"/>
    <lineage>
        <taxon>unclassified sequences</taxon>
        <taxon>metagenomes</taxon>
        <taxon>ecological metagenomes</taxon>
    </lineage>
</organism>
<gene>
    <name evidence="3" type="ORF">METZ01_LOCUS277796</name>
</gene>
<dbReference type="InterPro" id="IPR028994">
    <property type="entry name" value="Integrin_alpha_N"/>
</dbReference>
<evidence type="ECO:0000259" key="2">
    <source>
        <dbReference type="Pfam" id="PF07593"/>
    </source>
</evidence>
<dbReference type="Pfam" id="PF07593">
    <property type="entry name" value="UnbV_ASPIC"/>
    <property type="match status" value="1"/>
</dbReference>
<dbReference type="InterPro" id="IPR027039">
    <property type="entry name" value="Crtac1"/>
</dbReference>
<dbReference type="PANTHER" id="PTHR16026:SF0">
    <property type="entry name" value="CARTILAGE ACIDIC PROTEIN 1"/>
    <property type="match status" value="1"/>
</dbReference>
<dbReference type="InterPro" id="IPR013517">
    <property type="entry name" value="FG-GAP"/>
</dbReference>
<dbReference type="EMBL" id="UINC01081264">
    <property type="protein sequence ID" value="SVC24942.1"/>
    <property type="molecule type" value="Genomic_DNA"/>
</dbReference>
<feature type="domain" description="ASPIC/UnbV" evidence="2">
    <location>
        <begin position="158"/>
        <end position="224"/>
    </location>
</feature>
<sequence>VVTNYQLENNTLYLNDDPFFDEVSFNSGIGEVSLNYLGFGVGFFDWDNDGWLDLFVTNGHVHDNIERYDPIVTYPQRAQVFRNLGDRKFVDITDELGAALQKSYVGRGLAFADYDDDGDIDVAVSPSGGPALLLRNDGGNSMAWLRVRLRGTTSNRDAVGAKVWLYAGGTTQFHQVRAGTGYQSTSELTVHFGLGVATGADSLWVEWPSGTRQRFGPQTARRTLLITEP</sequence>